<protein>
    <submittedName>
        <fullName evidence="5">IQ domain-containing protein IQM1</fullName>
    </submittedName>
</protein>
<proteinExistence type="predicted"/>
<dbReference type="InterPro" id="IPR044159">
    <property type="entry name" value="IQM"/>
</dbReference>
<keyword evidence="3" id="KW-0963">Cytoplasm</keyword>
<name>A0AAW2UCM3_9LAMI</name>
<evidence type="ECO:0000256" key="3">
    <source>
        <dbReference type="ARBA" id="ARBA00022490"/>
    </source>
</evidence>
<reference evidence="5" key="2">
    <citation type="journal article" date="2024" name="Plant">
        <title>Genomic evolution and insights into agronomic trait innovations of Sesamum species.</title>
        <authorList>
            <person name="Miao H."/>
            <person name="Wang L."/>
            <person name="Qu L."/>
            <person name="Liu H."/>
            <person name="Sun Y."/>
            <person name="Le M."/>
            <person name="Wang Q."/>
            <person name="Wei S."/>
            <person name="Zheng Y."/>
            <person name="Lin W."/>
            <person name="Duan Y."/>
            <person name="Cao H."/>
            <person name="Xiong S."/>
            <person name="Wang X."/>
            <person name="Wei L."/>
            <person name="Li C."/>
            <person name="Ma Q."/>
            <person name="Ju M."/>
            <person name="Zhao R."/>
            <person name="Li G."/>
            <person name="Mu C."/>
            <person name="Tian Q."/>
            <person name="Mei H."/>
            <person name="Zhang T."/>
            <person name="Gao T."/>
            <person name="Zhang H."/>
        </authorList>
    </citation>
    <scope>NUCLEOTIDE SEQUENCE</scope>
    <source>
        <strain evidence="5">KEN1</strain>
    </source>
</reference>
<reference evidence="5" key="1">
    <citation type="submission" date="2020-06" db="EMBL/GenBank/DDBJ databases">
        <authorList>
            <person name="Li T."/>
            <person name="Hu X."/>
            <person name="Zhang T."/>
            <person name="Song X."/>
            <person name="Zhang H."/>
            <person name="Dai N."/>
            <person name="Sheng W."/>
            <person name="Hou X."/>
            <person name="Wei L."/>
        </authorList>
    </citation>
    <scope>NUCLEOTIDE SEQUENCE</scope>
    <source>
        <strain evidence="5">KEN1</strain>
        <tissue evidence="5">Leaf</tissue>
    </source>
</reference>
<dbReference type="EMBL" id="JACGWN010000012">
    <property type="protein sequence ID" value="KAL0415086.1"/>
    <property type="molecule type" value="Genomic_DNA"/>
</dbReference>
<organism evidence="5">
    <name type="scientific">Sesamum latifolium</name>
    <dbReference type="NCBI Taxonomy" id="2727402"/>
    <lineage>
        <taxon>Eukaryota</taxon>
        <taxon>Viridiplantae</taxon>
        <taxon>Streptophyta</taxon>
        <taxon>Embryophyta</taxon>
        <taxon>Tracheophyta</taxon>
        <taxon>Spermatophyta</taxon>
        <taxon>Magnoliopsida</taxon>
        <taxon>eudicotyledons</taxon>
        <taxon>Gunneridae</taxon>
        <taxon>Pentapetalae</taxon>
        <taxon>asterids</taxon>
        <taxon>lamiids</taxon>
        <taxon>Lamiales</taxon>
        <taxon>Pedaliaceae</taxon>
        <taxon>Sesamum</taxon>
    </lineage>
</organism>
<gene>
    <name evidence="5" type="ORF">Slati_3340500</name>
</gene>
<dbReference type="PANTHER" id="PTHR31250">
    <property type="entry name" value="IQ DOMAIN-CONTAINING PROTEIN IQM3"/>
    <property type="match status" value="1"/>
</dbReference>
<comment type="subcellular location">
    <subcellularLocation>
        <location evidence="2">Cytoplasm</location>
    </subcellularLocation>
    <subcellularLocation>
        <location evidence="1">Nucleus</location>
    </subcellularLocation>
</comment>
<dbReference type="AlphaFoldDB" id="A0AAW2UCM3"/>
<comment type="caution">
    <text evidence="5">The sequence shown here is derived from an EMBL/GenBank/DDBJ whole genome shotgun (WGS) entry which is preliminary data.</text>
</comment>
<evidence type="ECO:0000256" key="2">
    <source>
        <dbReference type="ARBA" id="ARBA00004496"/>
    </source>
</evidence>
<dbReference type="GO" id="GO:0005737">
    <property type="term" value="C:cytoplasm"/>
    <property type="evidence" value="ECO:0007669"/>
    <property type="project" value="UniProtKB-SubCell"/>
</dbReference>
<accession>A0AAW2UCM3</accession>
<dbReference type="GO" id="GO:0005634">
    <property type="term" value="C:nucleus"/>
    <property type="evidence" value="ECO:0007669"/>
    <property type="project" value="UniProtKB-SubCell"/>
</dbReference>
<evidence type="ECO:0000256" key="4">
    <source>
        <dbReference type="ARBA" id="ARBA00023242"/>
    </source>
</evidence>
<dbReference type="PANTHER" id="PTHR31250:SF27">
    <property type="entry name" value="IQ DOMAIN-CONTAINING PROTEIN IQM5"/>
    <property type="match status" value="1"/>
</dbReference>
<evidence type="ECO:0000256" key="1">
    <source>
        <dbReference type="ARBA" id="ARBA00004123"/>
    </source>
</evidence>
<evidence type="ECO:0000313" key="5">
    <source>
        <dbReference type="EMBL" id="KAL0415086.1"/>
    </source>
</evidence>
<sequence>MNFAALEQSSILFFDVEKSEDVLSRWRRACIRAGMIGKESSKDDKAQILIVKHWLEAIDPLHRYGETLMLYYNIWLSSHNPEPFFYWLDVGDGKEVDVKEHPRTELQRNRVRYLGPKEREAYEVFVQCGKLVYKQNGAFVHTIEGTKWIYVLSTSRRFYVGQKERGSFQHSSFLAGAATVAAGRLVVSDGTLKWPLSPREKNFMESIRFLDEQQVDLNDVKMCSVDNDVPPVNVAKAVTEVNTTLENLLASNSKLPKNNDVGTEIVNQNVV</sequence>
<keyword evidence="4" id="KW-0539">Nucleus</keyword>